<accession>A0A1H0AD84</accession>
<protein>
    <submittedName>
        <fullName evidence="7">Carbohydrate ABC transporter substrate-binding protein, CUT1 family (TC 3.A.1.1.-)</fullName>
    </submittedName>
</protein>
<dbReference type="InterPro" id="IPR050490">
    <property type="entry name" value="Bact_solute-bd_prot1"/>
</dbReference>
<evidence type="ECO:0000256" key="3">
    <source>
        <dbReference type="ARBA" id="ARBA00023136"/>
    </source>
</evidence>
<evidence type="ECO:0000313" key="8">
    <source>
        <dbReference type="Proteomes" id="UP000199671"/>
    </source>
</evidence>
<evidence type="ECO:0000256" key="4">
    <source>
        <dbReference type="ARBA" id="ARBA00023139"/>
    </source>
</evidence>
<keyword evidence="1" id="KW-1003">Cell membrane</keyword>
<dbReference type="RefSeq" id="WP_176760959.1">
    <property type="nucleotide sequence ID" value="NZ_FNHU01000024.1"/>
</dbReference>
<dbReference type="CDD" id="cd13583">
    <property type="entry name" value="PBP2_AlgQ_like_4"/>
    <property type="match status" value="1"/>
</dbReference>
<organism evidence="7 8">
    <name type="scientific">Actinomyces ruminicola</name>
    <dbReference type="NCBI Taxonomy" id="332524"/>
    <lineage>
        <taxon>Bacteria</taxon>
        <taxon>Bacillati</taxon>
        <taxon>Actinomycetota</taxon>
        <taxon>Actinomycetes</taxon>
        <taxon>Actinomycetales</taxon>
        <taxon>Actinomycetaceae</taxon>
        <taxon>Actinomyces</taxon>
    </lineage>
</organism>
<dbReference type="EMBL" id="FNHU01000024">
    <property type="protein sequence ID" value="SDN31529.1"/>
    <property type="molecule type" value="Genomic_DNA"/>
</dbReference>
<dbReference type="InterPro" id="IPR006059">
    <property type="entry name" value="SBP"/>
</dbReference>
<keyword evidence="4" id="KW-0564">Palmitate</keyword>
<name>A0A1H0AD84_9ACTO</name>
<keyword evidence="5" id="KW-0449">Lipoprotein</keyword>
<dbReference type="Proteomes" id="UP000199671">
    <property type="component" value="Unassembled WGS sequence"/>
</dbReference>
<sequence>MRPNFLSRPITRRRAGALLFGTAAAAALTACGSGSDSGETAEGVTNTAAAMEDFAADTSFKASQPLTFSCLFSDHPNYPYKADWMLLEEITKRTNVTLDMTIVPMSDYEQKRSLLISSGDAPYIIPKTYPGQESSFVSSGAILAVSDYFDLMPNFQKKVKEWEMDEELDTLRQADGSIYVLPGLHEEIWPDYTFEIRKDLLDEQGLDLPTTWEELQDVIAKVQERHPEMKGISDRFEGLSMLNLAAVSYGTQSGGSWGMTTMAEWDEGSDSFVFCGTSDNYKAMVTMLRGMVDAGVLDPDSFTQDEDTAVNTFTTGKSIAIGTNSQYDVTYETTMKETLGEGNFEVVKILQPAGPAGALIGGTRLENGIMISAKAADDPNFVAMMQFIDWLWYSDEGEEFAKWGVEGTTYNKDADGTRTLVDDINYSGLNPAGDKDLRVEYGFSGGVFAYGGTTELLHSMMLDKELAWQEEMAATHTQKEIDPPAPLDETQREQATLLLTPLQDYVMQETLKFITGQRDLSEWDTYVTECEAKGVSSYMEILNAARATYLENNG</sequence>
<dbReference type="AlphaFoldDB" id="A0A1H0AD84"/>
<dbReference type="PANTHER" id="PTHR43649:SF33">
    <property type="entry name" value="POLYGALACTURONAN_RHAMNOGALACTURONAN-BINDING PROTEIN YTCQ"/>
    <property type="match status" value="1"/>
</dbReference>
<dbReference type="Pfam" id="PF01547">
    <property type="entry name" value="SBP_bac_1"/>
    <property type="match status" value="1"/>
</dbReference>
<reference evidence="7 8" key="1">
    <citation type="submission" date="2016-10" db="EMBL/GenBank/DDBJ databases">
        <authorList>
            <person name="de Groot N.N."/>
        </authorList>
    </citation>
    <scope>NUCLEOTIDE SEQUENCE [LARGE SCALE GENOMIC DNA]</scope>
    <source>
        <strain evidence="7 8">KPR-7B</strain>
    </source>
</reference>
<keyword evidence="2 6" id="KW-0732">Signal</keyword>
<keyword evidence="3" id="KW-0472">Membrane</keyword>
<gene>
    <name evidence="7" type="ORF">SAMN04487766_1245</name>
</gene>
<dbReference type="SUPFAM" id="SSF53850">
    <property type="entry name" value="Periplasmic binding protein-like II"/>
    <property type="match status" value="1"/>
</dbReference>
<evidence type="ECO:0000256" key="6">
    <source>
        <dbReference type="SAM" id="SignalP"/>
    </source>
</evidence>
<proteinExistence type="predicted"/>
<evidence type="ECO:0000256" key="2">
    <source>
        <dbReference type="ARBA" id="ARBA00022729"/>
    </source>
</evidence>
<dbReference type="Gene3D" id="3.40.190.10">
    <property type="entry name" value="Periplasmic binding protein-like II"/>
    <property type="match status" value="2"/>
</dbReference>
<evidence type="ECO:0000256" key="5">
    <source>
        <dbReference type="ARBA" id="ARBA00023288"/>
    </source>
</evidence>
<dbReference type="PANTHER" id="PTHR43649">
    <property type="entry name" value="ARABINOSE-BINDING PROTEIN-RELATED"/>
    <property type="match status" value="1"/>
</dbReference>
<feature type="signal peptide" evidence="6">
    <location>
        <begin position="1"/>
        <end position="25"/>
    </location>
</feature>
<evidence type="ECO:0000313" key="7">
    <source>
        <dbReference type="EMBL" id="SDN31529.1"/>
    </source>
</evidence>
<dbReference type="PROSITE" id="PS51257">
    <property type="entry name" value="PROKAR_LIPOPROTEIN"/>
    <property type="match status" value="1"/>
</dbReference>
<evidence type="ECO:0000256" key="1">
    <source>
        <dbReference type="ARBA" id="ARBA00022475"/>
    </source>
</evidence>
<feature type="chain" id="PRO_5039229875" evidence="6">
    <location>
        <begin position="26"/>
        <end position="554"/>
    </location>
</feature>